<organism evidence="6 7">
    <name type="scientific">Sphingopyxis macrogoltabida</name>
    <name type="common">Sphingomonas macrogoltabidus</name>
    <dbReference type="NCBI Taxonomy" id="33050"/>
    <lineage>
        <taxon>Bacteria</taxon>
        <taxon>Pseudomonadati</taxon>
        <taxon>Pseudomonadota</taxon>
        <taxon>Alphaproteobacteria</taxon>
        <taxon>Sphingomonadales</taxon>
        <taxon>Sphingomonadaceae</taxon>
        <taxon>Sphingopyxis</taxon>
    </lineage>
</organism>
<dbReference type="KEGG" id="smag:AN936_23310"/>
<gene>
    <name evidence="6" type="ORF">AN936_23310</name>
</gene>
<dbReference type="InterPro" id="IPR016160">
    <property type="entry name" value="Ald_DH_CS_CYS"/>
</dbReference>
<keyword evidence="2 4" id="KW-0560">Oxidoreductase</keyword>
<dbReference type="PATRIC" id="fig|33050.5.peg.4714"/>
<feature type="active site" evidence="3">
    <location>
        <position position="243"/>
    </location>
</feature>
<dbReference type="InterPro" id="IPR044086">
    <property type="entry name" value="LUC3-like"/>
</dbReference>
<dbReference type="PANTHER" id="PTHR11699">
    <property type="entry name" value="ALDEHYDE DEHYDROGENASE-RELATED"/>
    <property type="match status" value="1"/>
</dbReference>
<dbReference type="InterPro" id="IPR016161">
    <property type="entry name" value="Ald_DH/histidinol_DH"/>
</dbReference>
<dbReference type="PROSITE" id="PS00687">
    <property type="entry name" value="ALDEHYDE_DEHYDR_GLU"/>
    <property type="match status" value="1"/>
</dbReference>
<evidence type="ECO:0000259" key="5">
    <source>
        <dbReference type="Pfam" id="PF00171"/>
    </source>
</evidence>
<dbReference type="Gene3D" id="3.40.309.10">
    <property type="entry name" value="Aldehyde Dehydrogenase, Chain A, domain 2"/>
    <property type="match status" value="1"/>
</dbReference>
<dbReference type="FunFam" id="3.40.309.10:FF:000009">
    <property type="entry name" value="Aldehyde dehydrogenase A"/>
    <property type="match status" value="1"/>
</dbReference>
<accession>A0A0N9UI21</accession>
<dbReference type="CDD" id="cd07106">
    <property type="entry name" value="ALDH_AldA-AAD23400"/>
    <property type="match status" value="1"/>
</dbReference>
<evidence type="ECO:0000256" key="2">
    <source>
        <dbReference type="ARBA" id="ARBA00023002"/>
    </source>
</evidence>
<reference evidence="6 7" key="1">
    <citation type="journal article" date="2015" name="Genome Announc.">
        <title>Complete Genome Sequence of Polypropylene Glycol- and Polyethylene Glycol-Degrading Sphingopyxis macrogoltabida Strain EY-1.</title>
        <authorList>
            <person name="Ohtsubo Y."/>
            <person name="Nagata Y."/>
            <person name="Numata M."/>
            <person name="Tsuchikane K."/>
            <person name="Hosoyama A."/>
            <person name="Yamazoe A."/>
            <person name="Tsuda M."/>
            <person name="Fujita N."/>
            <person name="Kawai F."/>
        </authorList>
    </citation>
    <scope>NUCLEOTIDE SEQUENCE [LARGE SCALE GENOMIC DNA]</scope>
    <source>
        <strain evidence="6 7">EY-1</strain>
        <plasmid evidence="6">1</plasmid>
    </source>
</reference>
<sequence length="469" mass="49846">MTNDDLSMTINGQAVNSQSSIEVINPATGTVIGSVPDAGAAELEAAITAARGAFPAWRNTPWAERAAIVNRIGETIAANAAELAAMLTREQGKPREQAQFEVMAAVQWCEATATLTLPDREMEAGPGRKQITRYVPIGVVAGISTWNFPVVLSIWKIAPALLTGNTLVLKPSPFTPMTVLRIGELVRDLVPAGVLNIITGGDALGPMMTAHPGVDKVSFTGSTATGRRVMQSASPTLKRLTLELGGNDAAIVLPDVDIAETAQRLLWSAFANSGQVCVATKRAYVHETIYDQFRDALAELVKAMPMGDGSQQGIALGPIQNRPQFDRVNGLLEDCKANGHRLIQGAAPDGKGLFVPATLVDNPPEDSRIVQEEQFGPVLPLLKYTTVEEAIERANASEMGLAGTVWSKNMDAALHVAERMETGNVWINEGLALSPFAAFGGRKQSGIGVENGIDGLMAYTEPKTFVIAE</sequence>
<dbReference type="InterPro" id="IPR016163">
    <property type="entry name" value="Ald_DH_C"/>
</dbReference>
<dbReference type="SUPFAM" id="SSF53720">
    <property type="entry name" value="ALDH-like"/>
    <property type="match status" value="1"/>
</dbReference>
<dbReference type="AlphaFoldDB" id="A0A0N9UI21"/>
<evidence type="ECO:0000256" key="4">
    <source>
        <dbReference type="RuleBase" id="RU003345"/>
    </source>
</evidence>
<dbReference type="PROSITE" id="PS00070">
    <property type="entry name" value="ALDEHYDE_DEHYDR_CYS"/>
    <property type="match status" value="1"/>
</dbReference>
<dbReference type="GO" id="GO:0016620">
    <property type="term" value="F:oxidoreductase activity, acting on the aldehyde or oxo group of donors, NAD or NADP as acceptor"/>
    <property type="evidence" value="ECO:0007669"/>
    <property type="project" value="InterPro"/>
</dbReference>
<dbReference type="InterPro" id="IPR016162">
    <property type="entry name" value="Ald_DH_N"/>
</dbReference>
<dbReference type="OrthoDB" id="9802947at2"/>
<dbReference type="RefSeq" id="WP_054590535.1">
    <property type="nucleotide sequence ID" value="NZ_CP012701.1"/>
</dbReference>
<dbReference type="FunFam" id="3.40.605.10:FF:000007">
    <property type="entry name" value="NAD/NADP-dependent betaine aldehyde dehydrogenase"/>
    <property type="match status" value="1"/>
</dbReference>
<name>A0A0N9UI21_SPHMC</name>
<dbReference type="Proteomes" id="UP000058074">
    <property type="component" value="Plasmid 1"/>
</dbReference>
<evidence type="ECO:0000256" key="1">
    <source>
        <dbReference type="ARBA" id="ARBA00009986"/>
    </source>
</evidence>
<evidence type="ECO:0000313" key="6">
    <source>
        <dbReference type="EMBL" id="ALH83077.1"/>
    </source>
</evidence>
<dbReference type="InterPro" id="IPR015590">
    <property type="entry name" value="Aldehyde_DH_dom"/>
</dbReference>
<feature type="domain" description="Aldehyde dehydrogenase" evidence="5">
    <location>
        <begin position="17"/>
        <end position="464"/>
    </location>
</feature>
<geneLocation type="plasmid" evidence="6 7">
    <name>1</name>
</geneLocation>
<dbReference type="Gene3D" id="3.40.605.10">
    <property type="entry name" value="Aldehyde Dehydrogenase, Chain A, domain 1"/>
    <property type="match status" value="1"/>
</dbReference>
<evidence type="ECO:0000313" key="7">
    <source>
        <dbReference type="Proteomes" id="UP000058074"/>
    </source>
</evidence>
<dbReference type="InterPro" id="IPR029510">
    <property type="entry name" value="Ald_DH_CS_GLU"/>
</dbReference>
<proteinExistence type="inferred from homology"/>
<evidence type="ECO:0000256" key="3">
    <source>
        <dbReference type="PROSITE-ProRule" id="PRU10007"/>
    </source>
</evidence>
<protein>
    <submittedName>
        <fullName evidence="6">Aldehyde dehydrogenase</fullName>
    </submittedName>
</protein>
<comment type="similarity">
    <text evidence="1 4">Belongs to the aldehyde dehydrogenase family.</text>
</comment>
<dbReference type="EMBL" id="CP012701">
    <property type="protein sequence ID" value="ALH83077.1"/>
    <property type="molecule type" value="Genomic_DNA"/>
</dbReference>
<dbReference type="Pfam" id="PF00171">
    <property type="entry name" value="Aldedh"/>
    <property type="match status" value="1"/>
</dbReference>
<keyword evidence="6" id="KW-0614">Plasmid</keyword>